<dbReference type="Proteomes" id="UP001483337">
    <property type="component" value="Chromosome"/>
</dbReference>
<evidence type="ECO:0000313" key="3">
    <source>
        <dbReference type="Proteomes" id="UP001483337"/>
    </source>
</evidence>
<organism evidence="2 3">
    <name type="scientific">Okeanomitos corallinicola TIOX110</name>
    <dbReference type="NCBI Taxonomy" id="3133117"/>
    <lineage>
        <taxon>Bacteria</taxon>
        <taxon>Bacillati</taxon>
        <taxon>Cyanobacteriota</taxon>
        <taxon>Cyanophyceae</taxon>
        <taxon>Nostocales</taxon>
        <taxon>Aphanizomenonaceae</taxon>
        <taxon>Okeanomitos</taxon>
    </lineage>
</organism>
<keyword evidence="1" id="KW-0812">Transmembrane</keyword>
<reference evidence="2 3" key="1">
    <citation type="submission" date="2024-04" db="EMBL/GenBank/DDBJ databases">
        <title>Okeanomitos corallinicola gen. &amp; sp. nov. (Nostocales, Cyanobacteria), a new toxic marine heterocyst-forming cyanobacterium from a coral reef.</title>
        <authorList>
            <person name="Li H."/>
            <person name="Li R."/>
            <person name="Kang J."/>
            <person name="Hii K.S."/>
            <person name="Mohamed H.F."/>
            <person name="Xu X."/>
            <person name="Luo Z."/>
        </authorList>
    </citation>
    <scope>NUCLEOTIDE SEQUENCE [LARGE SCALE GENOMIC DNA]</scope>
    <source>
        <strain evidence="2 3">TIOX110</strain>
    </source>
</reference>
<protein>
    <submittedName>
        <fullName evidence="2">Uncharacterized protein</fullName>
    </submittedName>
</protein>
<dbReference type="RefSeq" id="WP_353931606.1">
    <property type="nucleotide sequence ID" value="NZ_CP150886.1"/>
</dbReference>
<gene>
    <name evidence="2" type="ORF">WJM97_03195</name>
</gene>
<feature type="transmembrane region" description="Helical" evidence="1">
    <location>
        <begin position="40"/>
        <end position="60"/>
    </location>
</feature>
<accession>A0ABZ2UTI1</accession>
<sequence length="129" mass="14924">MYVEQILQKNLEVDKTFNYLTQSENKSEYIPQEGLDISDLAIALTPLSFVFIWAMILLILQKLRSNLDNKISFSINSVHQVPCKNCKFFANNHYLKCAVKPDIVLTEEAVNCAEYCPKKSKLRRNKFFG</sequence>
<dbReference type="EMBL" id="CP150886">
    <property type="protein sequence ID" value="WZB88699.1"/>
    <property type="molecule type" value="Genomic_DNA"/>
</dbReference>
<name>A0ABZ2UTI1_9CYAN</name>
<evidence type="ECO:0000256" key="1">
    <source>
        <dbReference type="SAM" id="Phobius"/>
    </source>
</evidence>
<keyword evidence="1" id="KW-1133">Transmembrane helix</keyword>
<keyword evidence="1" id="KW-0472">Membrane</keyword>
<keyword evidence="3" id="KW-1185">Reference proteome</keyword>
<proteinExistence type="predicted"/>
<evidence type="ECO:0000313" key="2">
    <source>
        <dbReference type="EMBL" id="WZB88699.1"/>
    </source>
</evidence>